<evidence type="ECO:0000313" key="4">
    <source>
        <dbReference type="EMBL" id="MXQ09547.1"/>
    </source>
</evidence>
<organism evidence="4 5">
    <name type="scientific">Kangsaoukella pontilimi</name>
    <dbReference type="NCBI Taxonomy" id="2691042"/>
    <lineage>
        <taxon>Bacteria</taxon>
        <taxon>Pseudomonadati</taxon>
        <taxon>Pseudomonadota</taxon>
        <taxon>Alphaproteobacteria</taxon>
        <taxon>Rhodobacterales</taxon>
        <taxon>Paracoccaceae</taxon>
        <taxon>Kangsaoukella</taxon>
    </lineage>
</organism>
<gene>
    <name evidence="4" type="ORF">GQ651_17000</name>
</gene>
<dbReference type="Gene3D" id="1.10.287.1490">
    <property type="match status" value="1"/>
</dbReference>
<comment type="caution">
    <text evidence="4">The sequence shown here is derived from an EMBL/GenBank/DDBJ whole genome shotgun (WGS) entry which is preliminary data.</text>
</comment>
<dbReference type="PANTHER" id="PTHR32309">
    <property type="entry name" value="TYROSINE-PROTEIN KINASE"/>
    <property type="match status" value="1"/>
</dbReference>
<evidence type="ECO:0000256" key="1">
    <source>
        <dbReference type="SAM" id="Coils"/>
    </source>
</evidence>
<dbReference type="GO" id="GO:0005886">
    <property type="term" value="C:plasma membrane"/>
    <property type="evidence" value="ECO:0007669"/>
    <property type="project" value="TreeGrafter"/>
</dbReference>
<dbReference type="InterPro" id="IPR050445">
    <property type="entry name" value="Bact_polysacc_biosynth/exp"/>
</dbReference>
<keyword evidence="3" id="KW-0812">Transmembrane</keyword>
<feature type="region of interest" description="Disordered" evidence="2">
    <location>
        <begin position="1"/>
        <end position="47"/>
    </location>
</feature>
<dbReference type="GO" id="GO:0004713">
    <property type="term" value="F:protein tyrosine kinase activity"/>
    <property type="evidence" value="ECO:0007669"/>
    <property type="project" value="TreeGrafter"/>
</dbReference>
<evidence type="ECO:0000256" key="3">
    <source>
        <dbReference type="SAM" id="Phobius"/>
    </source>
</evidence>
<reference evidence="4 5" key="2">
    <citation type="submission" date="2020-03" db="EMBL/GenBank/DDBJ databases">
        <title>Kangsaoukella pontilimi gen. nov., sp. nov., a new member of the family Rhodobacteraceae isolated from a tidal mudflat.</title>
        <authorList>
            <person name="Kim I.S."/>
        </authorList>
    </citation>
    <scope>NUCLEOTIDE SEQUENCE [LARGE SCALE GENOMIC DNA]</scope>
    <source>
        <strain evidence="4 5">GH1-50</strain>
    </source>
</reference>
<keyword evidence="1" id="KW-0175">Coiled coil</keyword>
<dbReference type="EMBL" id="WUPT01000003">
    <property type="protein sequence ID" value="MXQ09547.1"/>
    <property type="molecule type" value="Genomic_DNA"/>
</dbReference>
<feature type="compositionally biased region" description="Basic residues" evidence="2">
    <location>
        <begin position="1"/>
        <end position="14"/>
    </location>
</feature>
<dbReference type="RefSeq" id="WP_160765460.1">
    <property type="nucleotide sequence ID" value="NZ_WUPT01000003.1"/>
</dbReference>
<sequence>MTMKPKAHKFRIRRNPTPADAVRASGPAGTEDGFGDTPFPGSAAAEAEAGHAAAGIAEIRKEGLTGRQLRMARRLAQKHGLNPGSDFDAVRLLRAKGIDPFDRANMLELVHARSKPQVEHQEAGAGTAAPAATPNLPQRVRSEPQLPGTPAAEDPLRLHELERIQRDIVRRRQRNVTFLVARLCVFVILPTLVSWFYFAFIATPSYATRSEFVVQQADSASSAGGGLLGGTAMATSQDSIMVQDFLMSREAMLRLDADHDYRAHFSDPAIDGLQRVPPDASNEDLYAHYQNHITIGYDPTEGVIRMEVSALSPEMSQAFSEALIGYAEERVDSVTERKRDDQMRGARESFDEAEAKMVAAQEKVLTLQEQLGVINAETETSALMGQITTFETQIAERRLQLQQLLDNAQPNQARVAGVEGDIRRLENLVAELRAQLTEAGAQTRSLASMSAELRMAEVDLETRTMMMQEALQQMEAARIEAMRQVRFLSLGVAPIPPDEPTYPKVFENTLIALFIFAGLYLLASITLAVLRDQVSN</sequence>
<feature type="region of interest" description="Disordered" evidence="2">
    <location>
        <begin position="114"/>
        <end position="154"/>
    </location>
</feature>
<keyword evidence="3" id="KW-1133">Transmembrane helix</keyword>
<keyword evidence="5" id="KW-1185">Reference proteome</keyword>
<feature type="compositionally biased region" description="Low complexity" evidence="2">
    <location>
        <begin position="123"/>
        <end position="134"/>
    </location>
</feature>
<feature type="transmembrane region" description="Helical" evidence="3">
    <location>
        <begin position="510"/>
        <end position="530"/>
    </location>
</feature>
<dbReference type="Proteomes" id="UP000480350">
    <property type="component" value="Unassembled WGS sequence"/>
</dbReference>
<feature type="coiled-coil region" evidence="1">
    <location>
        <begin position="343"/>
        <end position="370"/>
    </location>
</feature>
<name>A0A7C9IIX8_9RHOB</name>
<accession>A0A7C9IIX8</accession>
<dbReference type="AlphaFoldDB" id="A0A7C9IIX8"/>
<reference evidence="4 5" key="1">
    <citation type="submission" date="2019-12" db="EMBL/GenBank/DDBJ databases">
        <authorList>
            <person name="Lee S.D."/>
        </authorList>
    </citation>
    <scope>NUCLEOTIDE SEQUENCE [LARGE SCALE GENOMIC DNA]</scope>
    <source>
        <strain evidence="4 5">GH1-50</strain>
    </source>
</reference>
<feature type="transmembrane region" description="Helical" evidence="3">
    <location>
        <begin position="176"/>
        <end position="200"/>
    </location>
</feature>
<dbReference type="PANTHER" id="PTHR32309:SF13">
    <property type="entry name" value="FERRIC ENTEROBACTIN TRANSPORT PROTEIN FEPE"/>
    <property type="match status" value="1"/>
</dbReference>
<protein>
    <submittedName>
        <fullName evidence="4">Capsule biosynthesis protein</fullName>
    </submittedName>
</protein>
<evidence type="ECO:0000313" key="5">
    <source>
        <dbReference type="Proteomes" id="UP000480350"/>
    </source>
</evidence>
<proteinExistence type="predicted"/>
<feature type="coiled-coil region" evidence="1">
    <location>
        <begin position="415"/>
        <end position="442"/>
    </location>
</feature>
<evidence type="ECO:0000256" key="2">
    <source>
        <dbReference type="SAM" id="MobiDB-lite"/>
    </source>
</evidence>
<keyword evidence="3" id="KW-0472">Membrane</keyword>